<dbReference type="EMBL" id="CM037154">
    <property type="protein sequence ID" value="KAH7861364.1"/>
    <property type="molecule type" value="Genomic_DNA"/>
</dbReference>
<comment type="caution">
    <text evidence="1">The sequence shown here is derived from an EMBL/GenBank/DDBJ whole genome shotgun (WGS) entry which is preliminary data.</text>
</comment>
<gene>
    <name evidence="1" type="ORF">Vadar_025202</name>
</gene>
<dbReference type="Proteomes" id="UP000828048">
    <property type="component" value="Chromosome 4"/>
</dbReference>
<sequence length="268" mass="29431">MKEDGTNPAPAADVLHHRQPPPPVATTVPTRPNSAPKVSYRTALQTQKIHSDTVILLHVRPTSVLYGDDWAPSTSLLMTKSSSRSSKMSSILLSLLNQRVSRGGGGGGWDARSSKNPPVKTLLAIGGWNAGGRVAREYGFDGIDLDWEFPQDSQDMTNLSQLLEEFRAHVNKEEQETGNCRGPNRGYKFPSGRTPVNSINANLDWVNVMCYNYCGNWDTITLRKPVPTPLGPTRTVCQRDLRTSRGSTPGYVRPSWSWVCHCTGIVGS</sequence>
<reference evidence="1 2" key="1">
    <citation type="journal article" date="2021" name="Hortic Res">
        <title>High-quality reference genome and annotation aids understanding of berry development for evergreen blueberry (Vaccinium darrowii).</title>
        <authorList>
            <person name="Yu J."/>
            <person name="Hulse-Kemp A.M."/>
            <person name="Babiker E."/>
            <person name="Staton M."/>
        </authorList>
    </citation>
    <scope>NUCLEOTIDE SEQUENCE [LARGE SCALE GENOMIC DNA]</scope>
    <source>
        <strain evidence="2">cv. NJ 8807/NJ 8810</strain>
        <tissue evidence="1">Young leaf</tissue>
    </source>
</reference>
<organism evidence="1 2">
    <name type="scientific">Vaccinium darrowii</name>
    <dbReference type="NCBI Taxonomy" id="229202"/>
    <lineage>
        <taxon>Eukaryota</taxon>
        <taxon>Viridiplantae</taxon>
        <taxon>Streptophyta</taxon>
        <taxon>Embryophyta</taxon>
        <taxon>Tracheophyta</taxon>
        <taxon>Spermatophyta</taxon>
        <taxon>Magnoliopsida</taxon>
        <taxon>eudicotyledons</taxon>
        <taxon>Gunneridae</taxon>
        <taxon>Pentapetalae</taxon>
        <taxon>asterids</taxon>
        <taxon>Ericales</taxon>
        <taxon>Ericaceae</taxon>
        <taxon>Vaccinioideae</taxon>
        <taxon>Vaccinieae</taxon>
        <taxon>Vaccinium</taxon>
    </lineage>
</organism>
<keyword evidence="2" id="KW-1185">Reference proteome</keyword>
<evidence type="ECO:0000313" key="1">
    <source>
        <dbReference type="EMBL" id="KAH7861364.1"/>
    </source>
</evidence>
<protein>
    <submittedName>
        <fullName evidence="1">Uncharacterized protein</fullName>
    </submittedName>
</protein>
<evidence type="ECO:0000313" key="2">
    <source>
        <dbReference type="Proteomes" id="UP000828048"/>
    </source>
</evidence>
<proteinExistence type="predicted"/>
<name>A0ACB7Z6M0_9ERIC</name>
<accession>A0ACB7Z6M0</accession>